<comment type="caution">
    <text evidence="2">The sequence shown here is derived from an EMBL/GenBank/DDBJ whole genome shotgun (WGS) entry which is preliminary data.</text>
</comment>
<reference evidence="2" key="1">
    <citation type="submission" date="2022-03" db="EMBL/GenBank/DDBJ databases">
        <title>Aurantimonas Liuensis sp. Nov., isolated from the hadal seawater of the Mariana Trench.</title>
        <authorList>
            <person name="Liu R."/>
        </authorList>
    </citation>
    <scope>NUCLEOTIDE SEQUENCE</scope>
    <source>
        <strain evidence="2">LRZ36</strain>
    </source>
</reference>
<feature type="domain" description="Putative DNA-binding" evidence="1">
    <location>
        <begin position="15"/>
        <end position="105"/>
    </location>
</feature>
<dbReference type="Gene3D" id="1.10.150.690">
    <property type="entry name" value="DUF2063"/>
    <property type="match status" value="1"/>
</dbReference>
<dbReference type="EMBL" id="JALHBS010000036">
    <property type="protein sequence ID" value="MCP3054902.1"/>
    <property type="molecule type" value="Genomic_DNA"/>
</dbReference>
<proteinExistence type="predicted"/>
<dbReference type="AlphaFoldDB" id="A0A9X2HAM6"/>
<organism evidence="2 3">
    <name type="scientific">Aurantimonas marianensis</name>
    <dbReference type="NCBI Taxonomy" id="2920428"/>
    <lineage>
        <taxon>Bacteria</taxon>
        <taxon>Pseudomonadati</taxon>
        <taxon>Pseudomonadota</taxon>
        <taxon>Alphaproteobacteria</taxon>
        <taxon>Hyphomicrobiales</taxon>
        <taxon>Aurantimonadaceae</taxon>
        <taxon>Aurantimonas</taxon>
    </lineage>
</organism>
<evidence type="ECO:0000313" key="3">
    <source>
        <dbReference type="Proteomes" id="UP001155220"/>
    </source>
</evidence>
<gene>
    <name evidence="2" type="ORF">MJ956_07020</name>
</gene>
<protein>
    <submittedName>
        <fullName evidence="2">DNA-binding domain-containing protein</fullName>
    </submittedName>
</protein>
<evidence type="ECO:0000313" key="2">
    <source>
        <dbReference type="EMBL" id="MCP3054902.1"/>
    </source>
</evidence>
<evidence type="ECO:0000259" key="1">
    <source>
        <dbReference type="Pfam" id="PF09836"/>
    </source>
</evidence>
<dbReference type="GO" id="GO:0003677">
    <property type="term" value="F:DNA binding"/>
    <property type="evidence" value="ECO:0007669"/>
    <property type="project" value="UniProtKB-KW"/>
</dbReference>
<keyword evidence="2" id="KW-0238">DNA-binding</keyword>
<sequence>MSGRTAPEAPSLAAADFVAALTTRQAPLVPKGLTTRRGAPDASRFAIYRNNVHVSLVEALGKRFPVTRQLVGDEFFRGMAREFVQAVKPRSPVLLRYGTEFPAFVAAFAPADTVPYLGDVARIEVAVSEAYHAAEAPVLDMAALSALDPERLGDMVIDAHPAARFVRSAFPVGTIWSNHQIEPAKPICEWTGEDVLITRPKAEIGLTVPPPADASFVAALLSGRPFTQAAEAAIEADPAFDFGRALVALIHLGAVVTVRERRKPHV</sequence>
<dbReference type="Pfam" id="PF09836">
    <property type="entry name" value="DUF2063"/>
    <property type="match status" value="1"/>
</dbReference>
<dbReference type="InterPro" id="IPR044922">
    <property type="entry name" value="DUF2063_N_sf"/>
</dbReference>
<dbReference type="InterPro" id="IPR018640">
    <property type="entry name" value="DUF2063"/>
</dbReference>
<accession>A0A9X2HAM6</accession>
<dbReference type="RefSeq" id="WP_253963769.1">
    <property type="nucleotide sequence ID" value="NZ_JALHBS010000036.1"/>
</dbReference>
<name>A0A9X2HAM6_9HYPH</name>
<keyword evidence="3" id="KW-1185">Reference proteome</keyword>
<dbReference type="Proteomes" id="UP001155220">
    <property type="component" value="Unassembled WGS sequence"/>
</dbReference>